<keyword evidence="6 9" id="KW-0249">Electron transport</keyword>
<protein>
    <recommendedName>
        <fullName evidence="9">NADH dehydrogenase [ubiquinone] iron-sulfur protein 4, mitochondrial</fullName>
    </recommendedName>
</protein>
<keyword evidence="3 9" id="KW-0679">Respiratory chain</keyword>
<dbReference type="InterPro" id="IPR038532">
    <property type="entry name" value="NDUFS4-like_sf"/>
</dbReference>
<dbReference type="Pfam" id="PF04800">
    <property type="entry name" value="NDUS4"/>
    <property type="match status" value="1"/>
</dbReference>
<proteinExistence type="inferred from homology"/>
<name>A0ABY8U8Y0_TETOB</name>
<dbReference type="Proteomes" id="UP001244341">
    <property type="component" value="Chromosome 7b"/>
</dbReference>
<evidence type="ECO:0000256" key="1">
    <source>
        <dbReference type="ARBA" id="ARBA00005882"/>
    </source>
</evidence>
<evidence type="ECO:0000256" key="6">
    <source>
        <dbReference type="ARBA" id="ARBA00022982"/>
    </source>
</evidence>
<evidence type="ECO:0000256" key="9">
    <source>
        <dbReference type="RuleBase" id="RU367010"/>
    </source>
</evidence>
<keyword evidence="5 9" id="KW-0809">Transit peptide</keyword>
<keyword evidence="8 9" id="KW-0472">Membrane</keyword>
<evidence type="ECO:0000256" key="7">
    <source>
        <dbReference type="ARBA" id="ARBA00023128"/>
    </source>
</evidence>
<keyword evidence="4 9" id="KW-0999">Mitochondrion inner membrane</keyword>
<dbReference type="PANTHER" id="PTHR12219:SF8">
    <property type="entry name" value="NADH DEHYDROGENASE [UBIQUINONE] IRON-SULFUR PROTEIN 4, MITOCHONDRIAL"/>
    <property type="match status" value="1"/>
</dbReference>
<evidence type="ECO:0000256" key="2">
    <source>
        <dbReference type="ARBA" id="ARBA00022448"/>
    </source>
</evidence>
<feature type="compositionally biased region" description="Polar residues" evidence="10">
    <location>
        <begin position="176"/>
        <end position="189"/>
    </location>
</feature>
<sequence>MLRSAQRLVLPQERLLQQACLFSTLPDYNELVIKATSDIAKVDPVPDKEIGMCAGVPMETYKRKVRIFSPARTAGQQGQGGTIFAKARPWRIAFDTQEKWINPLMGWTSTADPLENVSRAALQFYTKEEAVEFARKYGWEATVEDPQQRNPIRQKRFAGYGDNFSVKRAGVPDLSTLPSNRTATKPASK</sequence>
<evidence type="ECO:0000256" key="8">
    <source>
        <dbReference type="ARBA" id="ARBA00023136"/>
    </source>
</evidence>
<reference evidence="11 12" key="1">
    <citation type="submission" date="2023-05" db="EMBL/GenBank/DDBJ databases">
        <title>A 100% complete, gapless, phased diploid assembly of the Scenedesmus obliquus UTEX 3031 genome.</title>
        <authorList>
            <person name="Biondi T.C."/>
            <person name="Hanschen E.R."/>
            <person name="Kwon T."/>
            <person name="Eng W."/>
            <person name="Kruse C.P.S."/>
            <person name="Koehler S.I."/>
            <person name="Kunde Y."/>
            <person name="Gleasner C.D."/>
            <person name="You Mak K.T."/>
            <person name="Polle J."/>
            <person name="Hovde B.T."/>
            <person name="Starkenburg S.R."/>
        </authorList>
    </citation>
    <scope>NUCLEOTIDE SEQUENCE [LARGE SCALE GENOMIC DNA]</scope>
    <source>
        <strain evidence="11 12">DOE0152z</strain>
    </source>
</reference>
<gene>
    <name evidence="11" type="ORF">OEZ85_012820</name>
</gene>
<evidence type="ECO:0000256" key="4">
    <source>
        <dbReference type="ARBA" id="ARBA00022792"/>
    </source>
</evidence>
<dbReference type="EMBL" id="CP126214">
    <property type="protein sequence ID" value="WIA16098.1"/>
    <property type="molecule type" value="Genomic_DNA"/>
</dbReference>
<dbReference type="Gene3D" id="3.30.160.190">
    <property type="entry name" value="atu1810 like domain"/>
    <property type="match status" value="1"/>
</dbReference>
<comment type="subcellular location">
    <subcellularLocation>
        <location evidence="9">Mitochondrion inner membrane</location>
        <topology evidence="9">Peripheral membrane protein</topology>
        <orientation evidence="9">Matrix side</orientation>
    </subcellularLocation>
</comment>
<evidence type="ECO:0000313" key="11">
    <source>
        <dbReference type="EMBL" id="WIA16098.1"/>
    </source>
</evidence>
<keyword evidence="12" id="KW-1185">Reference proteome</keyword>
<organism evidence="11 12">
    <name type="scientific">Tetradesmus obliquus</name>
    <name type="common">Green alga</name>
    <name type="synonym">Acutodesmus obliquus</name>
    <dbReference type="NCBI Taxonomy" id="3088"/>
    <lineage>
        <taxon>Eukaryota</taxon>
        <taxon>Viridiplantae</taxon>
        <taxon>Chlorophyta</taxon>
        <taxon>core chlorophytes</taxon>
        <taxon>Chlorophyceae</taxon>
        <taxon>CS clade</taxon>
        <taxon>Sphaeropleales</taxon>
        <taxon>Scenedesmaceae</taxon>
        <taxon>Tetradesmus</taxon>
    </lineage>
</organism>
<keyword evidence="2 9" id="KW-0813">Transport</keyword>
<evidence type="ECO:0000256" key="10">
    <source>
        <dbReference type="SAM" id="MobiDB-lite"/>
    </source>
</evidence>
<dbReference type="PANTHER" id="PTHR12219">
    <property type="entry name" value="NADH-UBIQUINONE OXIDOREDUCTASE"/>
    <property type="match status" value="1"/>
</dbReference>
<feature type="region of interest" description="Disordered" evidence="10">
    <location>
        <begin position="169"/>
        <end position="189"/>
    </location>
</feature>
<comment type="function">
    <text evidence="9">Accessory subunit of the mitochondrial membrane respiratory chain NADH dehydrogenase (Complex I), that is believed not to be involved in catalysis. Complex I functions in the transfer of electrons from NADH to the respiratory chain. The immediate electron acceptor for the enzyme is believed to be ubiquinone.</text>
</comment>
<comment type="similarity">
    <text evidence="1 9">Belongs to the complex I NDUFS4 subunit family.</text>
</comment>
<dbReference type="InterPro" id="IPR006885">
    <property type="entry name" value="NADH_UbQ_FeS_4_mit-like"/>
</dbReference>
<accession>A0ABY8U8Y0</accession>
<evidence type="ECO:0000313" key="12">
    <source>
        <dbReference type="Proteomes" id="UP001244341"/>
    </source>
</evidence>
<evidence type="ECO:0000256" key="5">
    <source>
        <dbReference type="ARBA" id="ARBA00022946"/>
    </source>
</evidence>
<evidence type="ECO:0000256" key="3">
    <source>
        <dbReference type="ARBA" id="ARBA00022660"/>
    </source>
</evidence>
<keyword evidence="7 9" id="KW-0496">Mitochondrion</keyword>